<dbReference type="SUPFAM" id="SSF51206">
    <property type="entry name" value="cAMP-binding domain-like"/>
    <property type="match status" value="1"/>
</dbReference>
<dbReference type="InterPro" id="IPR036259">
    <property type="entry name" value="MFS_trans_sf"/>
</dbReference>
<evidence type="ECO:0000313" key="10">
    <source>
        <dbReference type="Proteomes" id="UP000199251"/>
    </source>
</evidence>
<feature type="transmembrane region" description="Helical" evidence="7">
    <location>
        <begin position="188"/>
        <end position="208"/>
    </location>
</feature>
<dbReference type="PROSITE" id="PS50042">
    <property type="entry name" value="CNMP_BINDING_3"/>
    <property type="match status" value="1"/>
</dbReference>
<dbReference type="InterPro" id="IPR018490">
    <property type="entry name" value="cNMP-bd_dom_sf"/>
</dbReference>
<evidence type="ECO:0000256" key="5">
    <source>
        <dbReference type="ARBA" id="ARBA00022989"/>
    </source>
</evidence>
<dbReference type="InterPro" id="IPR014710">
    <property type="entry name" value="RmlC-like_jellyroll"/>
</dbReference>
<dbReference type="Pfam" id="PF00027">
    <property type="entry name" value="cNMP_binding"/>
    <property type="match status" value="1"/>
</dbReference>
<dbReference type="STRING" id="141349.BN1232_04237"/>
<dbReference type="EMBL" id="CTEE01000001">
    <property type="protein sequence ID" value="CQD18478.1"/>
    <property type="molecule type" value="Genomic_DNA"/>
</dbReference>
<evidence type="ECO:0000256" key="1">
    <source>
        <dbReference type="ARBA" id="ARBA00004651"/>
    </source>
</evidence>
<dbReference type="PRINTS" id="PR00103">
    <property type="entry name" value="CAMPKINASE"/>
</dbReference>
<reference evidence="9 10" key="1">
    <citation type="submission" date="2015-03" db="EMBL/GenBank/DDBJ databases">
        <authorList>
            <person name="Urmite Genomes"/>
        </authorList>
    </citation>
    <scope>NUCLEOTIDE SEQUENCE [LARGE SCALE GENOMIC DNA]</scope>
    <source>
        <strain evidence="9 10">CSUR P1491</strain>
    </source>
</reference>
<dbReference type="PANTHER" id="PTHR43266">
    <property type="entry name" value="MACROLIDE-EFFLUX PROTEIN"/>
    <property type="match status" value="1"/>
</dbReference>
<feature type="transmembrane region" description="Helical" evidence="7">
    <location>
        <begin position="67"/>
        <end position="89"/>
    </location>
</feature>
<dbReference type="CDD" id="cd00038">
    <property type="entry name" value="CAP_ED"/>
    <property type="match status" value="1"/>
</dbReference>
<dbReference type="OrthoDB" id="180043at2"/>
<protein>
    <recommendedName>
        <fullName evidence="8">Cyclic nucleotide-binding domain-containing protein</fullName>
    </recommendedName>
</protein>
<dbReference type="AlphaFoldDB" id="A0A0E4H0H9"/>
<evidence type="ECO:0000256" key="4">
    <source>
        <dbReference type="ARBA" id="ARBA00022692"/>
    </source>
</evidence>
<dbReference type="Pfam" id="PF07690">
    <property type="entry name" value="MFS_1"/>
    <property type="match status" value="1"/>
</dbReference>
<dbReference type="InterPro" id="IPR018488">
    <property type="entry name" value="cNMP-bd_CS"/>
</dbReference>
<dbReference type="GO" id="GO:0022857">
    <property type="term" value="F:transmembrane transporter activity"/>
    <property type="evidence" value="ECO:0007669"/>
    <property type="project" value="InterPro"/>
</dbReference>
<keyword evidence="3" id="KW-1003">Cell membrane</keyword>
<feature type="transmembrane region" description="Helical" evidence="7">
    <location>
        <begin position="39"/>
        <end position="61"/>
    </location>
</feature>
<keyword evidence="6 7" id="KW-0472">Membrane</keyword>
<evidence type="ECO:0000259" key="8">
    <source>
        <dbReference type="PROSITE" id="PS50042"/>
    </source>
</evidence>
<keyword evidence="2" id="KW-0813">Transport</keyword>
<dbReference type="Gene3D" id="2.60.120.10">
    <property type="entry name" value="Jelly Rolls"/>
    <property type="match status" value="1"/>
</dbReference>
<feature type="domain" description="Cyclic nucleotide-binding" evidence="8">
    <location>
        <begin position="434"/>
        <end position="528"/>
    </location>
</feature>
<feature type="transmembrane region" description="Helical" evidence="7">
    <location>
        <begin position="362"/>
        <end position="388"/>
    </location>
</feature>
<dbReference type="PROSITE" id="PS00888">
    <property type="entry name" value="CNMP_BINDING_1"/>
    <property type="match status" value="1"/>
</dbReference>
<dbReference type="Proteomes" id="UP000199251">
    <property type="component" value="Unassembled WGS sequence"/>
</dbReference>
<sequence>MSAERYADPMAEAPARASRWAAFRNALSNANIARAESSIAAGVVAHVAWVSTMLVVTFDLLGPVGPGWFLIVRQITGAISAPVYAALAGRFRRERVLAGSIVARGIAVALVIPLLGHHTATALLFAVIALEGFTQSAPKALNDALMPWLADSPAQLVAANAVSALLETSGVLVGAGVAAAALGSAGPTAALVTIVVFCALGASPLFTIRGIDTRVRNEGSRVVNELAGGIGVLRRSTNARVVVAAMAITASLTGTAQSIVASIATELLHMGESGTPVLIGAVGIGGLVGGIASLSLGRHSMSLPMVAGFLACALVLLVLAVTSAQALAIPLLSAFGIGIAYQIVCGRTLLQRSASGRSLDLLAGINAVIAVSVVGVAGFCAAEINAAIGVRGTLRVAAGLALLGAIYGLWRVLRVERRSPVQRAELDAIRSVAAFRPLSVAAADQLASALIAVAAAEGDVVVRQGDSADDMFLIGSGVFETVVDGRPVRTLQDGDHFGEIALLFDVPRTATVRCLQAGALWRLRREDFLSAVTGNSTTQDAMQAIVDQRLEHAGSLGRKPVD</sequence>
<dbReference type="SUPFAM" id="SSF103473">
    <property type="entry name" value="MFS general substrate transporter"/>
    <property type="match status" value="1"/>
</dbReference>
<dbReference type="GO" id="GO:0005886">
    <property type="term" value="C:plasma membrane"/>
    <property type="evidence" value="ECO:0007669"/>
    <property type="project" value="UniProtKB-SubCell"/>
</dbReference>
<dbReference type="Gene3D" id="1.20.1250.20">
    <property type="entry name" value="MFS general substrate transporter like domains"/>
    <property type="match status" value="1"/>
</dbReference>
<keyword evidence="4 7" id="KW-0812">Transmembrane</keyword>
<dbReference type="InterPro" id="IPR011701">
    <property type="entry name" value="MFS"/>
</dbReference>
<evidence type="ECO:0000256" key="6">
    <source>
        <dbReference type="ARBA" id="ARBA00023136"/>
    </source>
</evidence>
<gene>
    <name evidence="9" type="ORF">BN1232_04237</name>
</gene>
<feature type="transmembrane region" description="Helical" evidence="7">
    <location>
        <begin position="394"/>
        <end position="413"/>
    </location>
</feature>
<evidence type="ECO:0000256" key="7">
    <source>
        <dbReference type="SAM" id="Phobius"/>
    </source>
</evidence>
<dbReference type="SMART" id="SM00100">
    <property type="entry name" value="cNMP"/>
    <property type="match status" value="1"/>
</dbReference>
<accession>A0A0E4H0H9</accession>
<evidence type="ECO:0000256" key="2">
    <source>
        <dbReference type="ARBA" id="ARBA00022448"/>
    </source>
</evidence>
<feature type="transmembrane region" description="Helical" evidence="7">
    <location>
        <begin position="241"/>
        <end position="265"/>
    </location>
</feature>
<organism evidence="9 10">
    <name type="scientific">Mycobacterium lentiflavum</name>
    <dbReference type="NCBI Taxonomy" id="141349"/>
    <lineage>
        <taxon>Bacteria</taxon>
        <taxon>Bacillati</taxon>
        <taxon>Actinomycetota</taxon>
        <taxon>Actinomycetes</taxon>
        <taxon>Mycobacteriales</taxon>
        <taxon>Mycobacteriaceae</taxon>
        <taxon>Mycobacterium</taxon>
        <taxon>Mycobacterium simiae complex</taxon>
    </lineage>
</organism>
<proteinExistence type="predicted"/>
<evidence type="ECO:0000256" key="3">
    <source>
        <dbReference type="ARBA" id="ARBA00022475"/>
    </source>
</evidence>
<dbReference type="PROSITE" id="PS00889">
    <property type="entry name" value="CNMP_BINDING_2"/>
    <property type="match status" value="1"/>
</dbReference>
<dbReference type="PANTHER" id="PTHR43266:SF2">
    <property type="entry name" value="MAJOR FACILITATOR SUPERFAMILY (MFS) PROFILE DOMAIN-CONTAINING PROTEIN"/>
    <property type="match status" value="1"/>
</dbReference>
<evidence type="ECO:0000313" key="9">
    <source>
        <dbReference type="EMBL" id="CQD18478.1"/>
    </source>
</evidence>
<keyword evidence="5 7" id="KW-1133">Transmembrane helix</keyword>
<name>A0A0E4H0H9_MYCLN</name>
<dbReference type="InterPro" id="IPR000595">
    <property type="entry name" value="cNMP-bd_dom"/>
</dbReference>
<comment type="subcellular location">
    <subcellularLocation>
        <location evidence="1">Cell membrane</location>
        <topology evidence="1">Multi-pass membrane protein</topology>
    </subcellularLocation>
</comment>
<feature type="transmembrane region" description="Helical" evidence="7">
    <location>
        <begin position="303"/>
        <end position="321"/>
    </location>
</feature>
<feature type="transmembrane region" description="Helical" evidence="7">
    <location>
        <begin position="327"/>
        <end position="350"/>
    </location>
</feature>
<feature type="transmembrane region" description="Helical" evidence="7">
    <location>
        <begin position="277"/>
        <end position="296"/>
    </location>
</feature>